<protein>
    <submittedName>
        <fullName evidence="2">Uncharacterized protein</fullName>
    </submittedName>
</protein>
<dbReference type="Proteomes" id="UP001320876">
    <property type="component" value="Unassembled WGS sequence"/>
</dbReference>
<accession>A0ABT3GKI6</accession>
<keyword evidence="3" id="KW-1185">Reference proteome</keyword>
<dbReference type="EMBL" id="JAPDDT010000006">
    <property type="protein sequence ID" value="MCW1924016.1"/>
    <property type="molecule type" value="Genomic_DNA"/>
</dbReference>
<dbReference type="RefSeq" id="WP_264488121.1">
    <property type="nucleotide sequence ID" value="NZ_JAPDDT010000006.1"/>
</dbReference>
<evidence type="ECO:0000313" key="3">
    <source>
        <dbReference type="Proteomes" id="UP001320876"/>
    </source>
</evidence>
<evidence type="ECO:0000313" key="2">
    <source>
        <dbReference type="EMBL" id="MCW1924016.1"/>
    </source>
</evidence>
<feature type="signal peptide" evidence="1">
    <location>
        <begin position="1"/>
        <end position="21"/>
    </location>
</feature>
<comment type="caution">
    <text evidence="2">The sequence shown here is derived from an EMBL/GenBank/DDBJ whole genome shotgun (WGS) entry which is preliminary data.</text>
</comment>
<feature type="chain" id="PRO_5045799733" evidence="1">
    <location>
        <begin position="22"/>
        <end position="156"/>
    </location>
</feature>
<organism evidence="2 3">
    <name type="scientific">Luteolibacter arcticus</name>
    <dbReference type="NCBI Taxonomy" id="1581411"/>
    <lineage>
        <taxon>Bacteria</taxon>
        <taxon>Pseudomonadati</taxon>
        <taxon>Verrucomicrobiota</taxon>
        <taxon>Verrucomicrobiia</taxon>
        <taxon>Verrucomicrobiales</taxon>
        <taxon>Verrucomicrobiaceae</taxon>
        <taxon>Luteolibacter</taxon>
    </lineage>
</organism>
<keyword evidence="1" id="KW-0732">Signal</keyword>
<sequence length="156" mass="17090">MHTHRVLMLASALAFLPAVSAEEKQATMPMQVTLTRTKLPSGEKLEEVTTITAVKDRLELGGTLSFNAGTAELPRYWTVEFRVQNPELMYLSVSDTSLLRQGVREGTSWMAPVELFEVTAPFDGTGTMVVYKTKTESLTLTITPVAAKAKDKPAAE</sequence>
<gene>
    <name evidence="2" type="ORF">OKA05_15720</name>
</gene>
<proteinExistence type="predicted"/>
<name>A0ABT3GKI6_9BACT</name>
<reference evidence="2 3" key="1">
    <citation type="submission" date="2022-10" db="EMBL/GenBank/DDBJ databases">
        <title>Luteolibacter arcticus strain CCTCC AB 2014275, whole genome shotgun sequencing project.</title>
        <authorList>
            <person name="Zhao G."/>
            <person name="Shen L."/>
        </authorList>
    </citation>
    <scope>NUCLEOTIDE SEQUENCE [LARGE SCALE GENOMIC DNA]</scope>
    <source>
        <strain evidence="2 3">CCTCC AB 2014275</strain>
    </source>
</reference>
<evidence type="ECO:0000256" key="1">
    <source>
        <dbReference type="SAM" id="SignalP"/>
    </source>
</evidence>